<protein>
    <submittedName>
        <fullName evidence="2">Uncharacterized protein</fullName>
    </submittedName>
</protein>
<feature type="region of interest" description="Disordered" evidence="1">
    <location>
        <begin position="1"/>
        <end position="27"/>
    </location>
</feature>
<evidence type="ECO:0000313" key="3">
    <source>
        <dbReference type="Proteomes" id="UP000290289"/>
    </source>
</evidence>
<evidence type="ECO:0000313" key="2">
    <source>
        <dbReference type="EMBL" id="RXH83052.1"/>
    </source>
</evidence>
<proteinExistence type="predicted"/>
<keyword evidence="3" id="KW-1185">Reference proteome</keyword>
<dbReference type="Proteomes" id="UP000290289">
    <property type="component" value="Chromosome 11"/>
</dbReference>
<dbReference type="AlphaFoldDB" id="A0A498IM45"/>
<reference evidence="2 3" key="1">
    <citation type="submission" date="2018-10" db="EMBL/GenBank/DDBJ databases">
        <title>A high-quality apple genome assembly.</title>
        <authorList>
            <person name="Hu J."/>
        </authorList>
    </citation>
    <scope>NUCLEOTIDE SEQUENCE [LARGE SCALE GENOMIC DNA]</scope>
    <source>
        <strain evidence="3">cv. HFTH1</strain>
        <tissue evidence="2">Young leaf</tissue>
    </source>
</reference>
<name>A0A498IM45_MALDO</name>
<sequence length="79" mass="9086">MKEEANSPEAFGGSFQRRKEVEGDKNMALSNSNDRWELLESGLIDKNMALKNSNDHWAFLEEYNQRGSHIRSHLNVCGF</sequence>
<accession>A0A498IM45</accession>
<organism evidence="2 3">
    <name type="scientific">Malus domestica</name>
    <name type="common">Apple</name>
    <name type="synonym">Pyrus malus</name>
    <dbReference type="NCBI Taxonomy" id="3750"/>
    <lineage>
        <taxon>Eukaryota</taxon>
        <taxon>Viridiplantae</taxon>
        <taxon>Streptophyta</taxon>
        <taxon>Embryophyta</taxon>
        <taxon>Tracheophyta</taxon>
        <taxon>Spermatophyta</taxon>
        <taxon>Magnoliopsida</taxon>
        <taxon>eudicotyledons</taxon>
        <taxon>Gunneridae</taxon>
        <taxon>Pentapetalae</taxon>
        <taxon>rosids</taxon>
        <taxon>fabids</taxon>
        <taxon>Rosales</taxon>
        <taxon>Rosaceae</taxon>
        <taxon>Amygdaloideae</taxon>
        <taxon>Maleae</taxon>
        <taxon>Malus</taxon>
    </lineage>
</organism>
<evidence type="ECO:0000256" key="1">
    <source>
        <dbReference type="SAM" id="MobiDB-lite"/>
    </source>
</evidence>
<dbReference type="EMBL" id="RDQH01000337">
    <property type="protein sequence ID" value="RXH83052.1"/>
    <property type="molecule type" value="Genomic_DNA"/>
</dbReference>
<gene>
    <name evidence="2" type="ORF">DVH24_003550</name>
</gene>
<comment type="caution">
    <text evidence="2">The sequence shown here is derived from an EMBL/GenBank/DDBJ whole genome shotgun (WGS) entry which is preliminary data.</text>
</comment>